<dbReference type="GeneTree" id="ENSGT00940000164481"/>
<evidence type="ECO:0000256" key="2">
    <source>
        <dbReference type="ARBA" id="ARBA00022801"/>
    </source>
</evidence>
<keyword evidence="3 6" id="KW-0720">Serine protease</keyword>
<organism evidence="9 10">
    <name type="scientific">Neolamprologus brichardi</name>
    <name type="common">Fairy cichlid</name>
    <name type="synonym">Lamprologus brichardi</name>
    <dbReference type="NCBI Taxonomy" id="32507"/>
    <lineage>
        <taxon>Eukaryota</taxon>
        <taxon>Metazoa</taxon>
        <taxon>Chordata</taxon>
        <taxon>Craniata</taxon>
        <taxon>Vertebrata</taxon>
        <taxon>Euteleostomi</taxon>
        <taxon>Actinopterygii</taxon>
        <taxon>Neopterygii</taxon>
        <taxon>Teleostei</taxon>
        <taxon>Neoteleostei</taxon>
        <taxon>Acanthomorphata</taxon>
        <taxon>Ovalentaria</taxon>
        <taxon>Cichlomorphae</taxon>
        <taxon>Cichliformes</taxon>
        <taxon>Cichlidae</taxon>
        <taxon>African cichlids</taxon>
        <taxon>Pseudocrenilabrinae</taxon>
        <taxon>Lamprologini</taxon>
        <taxon>Neolamprologus</taxon>
    </lineage>
</organism>
<dbReference type="SUPFAM" id="SSF50494">
    <property type="entry name" value="Trypsin-like serine proteases"/>
    <property type="match status" value="1"/>
</dbReference>
<keyword evidence="7" id="KW-0732">Signal</keyword>
<feature type="domain" description="Peptidase S1" evidence="8">
    <location>
        <begin position="48"/>
        <end position="175"/>
    </location>
</feature>
<dbReference type="PANTHER" id="PTHR24252:SF17">
    <property type="entry name" value="SUPPRESSOR OF TUMORIGENICITY 14 PROTEIN HOMOLOG-RELATED"/>
    <property type="match status" value="1"/>
</dbReference>
<dbReference type="Ensembl" id="ENSNBRT00000014037.1">
    <property type="protein sequence ID" value="ENSNBRP00000013662.1"/>
    <property type="gene ID" value="ENSNBRG00000010439.1"/>
</dbReference>
<feature type="signal peptide" evidence="7">
    <location>
        <begin position="1"/>
        <end position="19"/>
    </location>
</feature>
<reference evidence="9" key="1">
    <citation type="submission" date="2025-08" db="UniProtKB">
        <authorList>
            <consortium name="Ensembl"/>
        </authorList>
    </citation>
    <scope>IDENTIFICATION</scope>
</reference>
<dbReference type="PANTHER" id="PTHR24252">
    <property type="entry name" value="ACROSIN-RELATED"/>
    <property type="match status" value="1"/>
</dbReference>
<keyword evidence="10" id="KW-1185">Reference proteome</keyword>
<dbReference type="CDD" id="cd00190">
    <property type="entry name" value="Tryp_SPc"/>
    <property type="match status" value="1"/>
</dbReference>
<dbReference type="AlphaFoldDB" id="A0A3Q4HAN6"/>
<dbReference type="SMART" id="SM00020">
    <property type="entry name" value="Tryp_SPc"/>
    <property type="match status" value="1"/>
</dbReference>
<evidence type="ECO:0000256" key="3">
    <source>
        <dbReference type="ARBA" id="ARBA00022825"/>
    </source>
</evidence>
<dbReference type="InterPro" id="IPR009003">
    <property type="entry name" value="Peptidase_S1_PA"/>
</dbReference>
<feature type="chain" id="PRO_5018637309" evidence="7">
    <location>
        <begin position="20"/>
        <end position="176"/>
    </location>
</feature>
<evidence type="ECO:0000313" key="9">
    <source>
        <dbReference type="Ensembl" id="ENSNBRP00000013662.1"/>
    </source>
</evidence>
<reference evidence="9" key="2">
    <citation type="submission" date="2025-09" db="UniProtKB">
        <authorList>
            <consortium name="Ensembl"/>
        </authorList>
    </citation>
    <scope>IDENTIFICATION</scope>
</reference>
<keyword evidence="4" id="KW-1015">Disulfide bond</keyword>
<evidence type="ECO:0000313" key="10">
    <source>
        <dbReference type="Proteomes" id="UP000261580"/>
    </source>
</evidence>
<dbReference type="Pfam" id="PF00089">
    <property type="entry name" value="Trypsin"/>
    <property type="match status" value="2"/>
</dbReference>
<dbReference type="InterPro" id="IPR043504">
    <property type="entry name" value="Peptidase_S1_PA_chymotrypsin"/>
</dbReference>
<evidence type="ECO:0000256" key="7">
    <source>
        <dbReference type="SAM" id="SignalP"/>
    </source>
</evidence>
<name>A0A3Q4HAN6_NEOBR</name>
<dbReference type="PROSITE" id="PS50240">
    <property type="entry name" value="TRYPSIN_DOM"/>
    <property type="match status" value="1"/>
</dbReference>
<dbReference type="GO" id="GO:0004252">
    <property type="term" value="F:serine-type endopeptidase activity"/>
    <property type="evidence" value="ECO:0007669"/>
    <property type="project" value="InterPro"/>
</dbReference>
<evidence type="ECO:0000259" key="8">
    <source>
        <dbReference type="PROSITE" id="PS50240"/>
    </source>
</evidence>
<dbReference type="FunFam" id="2.40.10.10:FF:000002">
    <property type="entry name" value="Transmembrane protease serine"/>
    <property type="match status" value="1"/>
</dbReference>
<dbReference type="InterPro" id="IPR018114">
    <property type="entry name" value="TRYPSIN_HIS"/>
</dbReference>
<proteinExistence type="inferred from homology"/>
<comment type="similarity">
    <text evidence="5">Belongs to the peptidase S1 family. CLIP subfamily.</text>
</comment>
<dbReference type="GO" id="GO:0006508">
    <property type="term" value="P:proteolysis"/>
    <property type="evidence" value="ECO:0007669"/>
    <property type="project" value="UniProtKB-KW"/>
</dbReference>
<dbReference type="Proteomes" id="UP000261580">
    <property type="component" value="Unassembled WGS sequence"/>
</dbReference>
<dbReference type="InterPro" id="IPR033116">
    <property type="entry name" value="TRYPSIN_SER"/>
</dbReference>
<dbReference type="Bgee" id="ENSNBRG00000010439">
    <property type="expression patterns" value="Expressed in zone of skin"/>
</dbReference>
<keyword evidence="1 6" id="KW-0645">Protease</keyword>
<dbReference type="InterPro" id="IPR001254">
    <property type="entry name" value="Trypsin_dom"/>
</dbReference>
<dbReference type="PROSITE" id="PS00134">
    <property type="entry name" value="TRYPSIN_HIS"/>
    <property type="match status" value="1"/>
</dbReference>
<evidence type="ECO:0000256" key="5">
    <source>
        <dbReference type="ARBA" id="ARBA00024195"/>
    </source>
</evidence>
<evidence type="ECO:0000256" key="4">
    <source>
        <dbReference type="ARBA" id="ARBA00023157"/>
    </source>
</evidence>
<evidence type="ECO:0000256" key="1">
    <source>
        <dbReference type="ARBA" id="ARBA00022670"/>
    </source>
</evidence>
<protein>
    <submittedName>
        <fullName evidence="9">ST14 transmembrane serine protease matriptase b</fullName>
    </submittedName>
</protein>
<dbReference type="Gene3D" id="2.40.10.10">
    <property type="entry name" value="Trypsin-like serine proteases"/>
    <property type="match status" value="2"/>
</dbReference>
<accession>A0A3Q4HAN6</accession>
<dbReference type="PROSITE" id="PS00135">
    <property type="entry name" value="TRYPSIN_SER"/>
    <property type="match status" value="1"/>
</dbReference>
<evidence type="ECO:0000256" key="6">
    <source>
        <dbReference type="RuleBase" id="RU363034"/>
    </source>
</evidence>
<sequence length="176" mass="18533">GSRAATTCASITLCGVMAGATVETAAMRSTAVSPNRQTSFSSREGEWPWQVSLHFKGMRHVCGASVLSDRWLLTAAHCSGATVLQKAAVRIINSTVCKSLLTDPVTDNMLCAGVLTGGVDACQGDSGGPLSFTSTKGRVFLAGVTSWGEGCARKNKPGIYTRVTKYRNWIKENSGV</sequence>
<keyword evidence="2 6" id="KW-0378">Hydrolase</keyword>